<name>A0AAE0A5L8_9ROSI</name>
<gene>
    <name evidence="1" type="ORF">Dsin_023844</name>
</gene>
<proteinExistence type="predicted"/>
<keyword evidence="2" id="KW-1185">Reference proteome</keyword>
<accession>A0AAE0A5L8</accession>
<reference evidence="1" key="1">
    <citation type="journal article" date="2023" name="Plant J.">
        <title>Genome sequences and population genomics provide insights into the demographic history, inbreeding, and mutation load of two 'living fossil' tree species of Dipteronia.</title>
        <authorList>
            <person name="Feng Y."/>
            <person name="Comes H.P."/>
            <person name="Chen J."/>
            <person name="Zhu S."/>
            <person name="Lu R."/>
            <person name="Zhang X."/>
            <person name="Li P."/>
            <person name="Qiu J."/>
            <person name="Olsen K.M."/>
            <person name="Qiu Y."/>
        </authorList>
    </citation>
    <scope>NUCLEOTIDE SEQUENCE</scope>
    <source>
        <strain evidence="1">NBL</strain>
    </source>
</reference>
<dbReference type="EMBL" id="JANJYJ010000007">
    <property type="protein sequence ID" value="KAK3200429.1"/>
    <property type="molecule type" value="Genomic_DNA"/>
</dbReference>
<sequence>MADEARRNAEEIEENVNNWLDETSKILIEENESANMKCFKGLCPNPKKRYQESKKAVKKAKAVAGLYEEGKVDRISYKADAGPKQYQAHIQVFMNGNNNNLHGAHIVTPNQFGIGHRLGSIYGAGPYGEYGQRTSSRECRGPTVVMDDCDITLAQHNDIF</sequence>
<organism evidence="1 2">
    <name type="scientific">Dipteronia sinensis</name>
    <dbReference type="NCBI Taxonomy" id="43782"/>
    <lineage>
        <taxon>Eukaryota</taxon>
        <taxon>Viridiplantae</taxon>
        <taxon>Streptophyta</taxon>
        <taxon>Embryophyta</taxon>
        <taxon>Tracheophyta</taxon>
        <taxon>Spermatophyta</taxon>
        <taxon>Magnoliopsida</taxon>
        <taxon>eudicotyledons</taxon>
        <taxon>Gunneridae</taxon>
        <taxon>Pentapetalae</taxon>
        <taxon>rosids</taxon>
        <taxon>malvids</taxon>
        <taxon>Sapindales</taxon>
        <taxon>Sapindaceae</taxon>
        <taxon>Hippocastanoideae</taxon>
        <taxon>Acereae</taxon>
        <taxon>Dipteronia</taxon>
    </lineage>
</organism>
<comment type="caution">
    <text evidence="1">The sequence shown here is derived from an EMBL/GenBank/DDBJ whole genome shotgun (WGS) entry which is preliminary data.</text>
</comment>
<evidence type="ECO:0000313" key="1">
    <source>
        <dbReference type="EMBL" id="KAK3200429.1"/>
    </source>
</evidence>
<dbReference type="Proteomes" id="UP001281410">
    <property type="component" value="Unassembled WGS sequence"/>
</dbReference>
<evidence type="ECO:0000313" key="2">
    <source>
        <dbReference type="Proteomes" id="UP001281410"/>
    </source>
</evidence>
<dbReference type="AlphaFoldDB" id="A0AAE0A5L8"/>
<protein>
    <submittedName>
        <fullName evidence="1">Uncharacterized protein</fullName>
    </submittedName>
</protein>